<comment type="caution">
    <text evidence="2">The sequence shown here is derived from an EMBL/GenBank/DDBJ whole genome shotgun (WGS) entry which is preliminary data.</text>
</comment>
<sequence length="269" mass="29577">MHDRYCLPAGIFFSVFWLGLILALDCVLLDVWIGSRTGSSSGRWSLWLGWGLTGFLTSTSGVILLFQELVQGKVADQQLTCWSGAAGRFAGFLFDEVKSLTWNSPAGSGQDDPYLGFLSNRLTGSITADLLGVSGYGLICHARVRWRVSSPCPSFHSSNLCPASWIPEHSRPGCKLAEMLRHLVWLASVLQILSLWLHVLFSLCLPRSKALLLRRGVVIGMRAAVVEALHSLVVSLIYFFFLGCRMHIALCVLACRHPALHIQFAGSSE</sequence>
<feature type="transmembrane region" description="Helical" evidence="1">
    <location>
        <begin position="12"/>
        <end position="33"/>
    </location>
</feature>
<keyword evidence="1" id="KW-0812">Transmembrane</keyword>
<dbReference type="AlphaFoldDB" id="A0AAD3T296"/>
<organism evidence="2 3">
    <name type="scientific">Nepenthes gracilis</name>
    <name type="common">Slender pitcher plant</name>
    <dbReference type="NCBI Taxonomy" id="150966"/>
    <lineage>
        <taxon>Eukaryota</taxon>
        <taxon>Viridiplantae</taxon>
        <taxon>Streptophyta</taxon>
        <taxon>Embryophyta</taxon>
        <taxon>Tracheophyta</taxon>
        <taxon>Spermatophyta</taxon>
        <taxon>Magnoliopsida</taxon>
        <taxon>eudicotyledons</taxon>
        <taxon>Gunneridae</taxon>
        <taxon>Pentapetalae</taxon>
        <taxon>Caryophyllales</taxon>
        <taxon>Nepenthaceae</taxon>
        <taxon>Nepenthes</taxon>
    </lineage>
</organism>
<evidence type="ECO:0000313" key="3">
    <source>
        <dbReference type="Proteomes" id="UP001279734"/>
    </source>
</evidence>
<reference evidence="2" key="1">
    <citation type="submission" date="2023-05" db="EMBL/GenBank/DDBJ databases">
        <title>Nepenthes gracilis genome sequencing.</title>
        <authorList>
            <person name="Fukushima K."/>
        </authorList>
    </citation>
    <scope>NUCLEOTIDE SEQUENCE</scope>
    <source>
        <strain evidence="2">SING2019-196</strain>
    </source>
</reference>
<feature type="transmembrane region" description="Helical" evidence="1">
    <location>
        <begin position="183"/>
        <end position="205"/>
    </location>
</feature>
<keyword evidence="1" id="KW-1133">Transmembrane helix</keyword>
<feature type="transmembrane region" description="Helical" evidence="1">
    <location>
        <begin position="45"/>
        <end position="66"/>
    </location>
</feature>
<dbReference type="Proteomes" id="UP001279734">
    <property type="component" value="Unassembled WGS sequence"/>
</dbReference>
<evidence type="ECO:0000313" key="2">
    <source>
        <dbReference type="EMBL" id="GMH21309.1"/>
    </source>
</evidence>
<name>A0AAD3T296_NEPGR</name>
<feature type="transmembrane region" description="Helical" evidence="1">
    <location>
        <begin position="217"/>
        <end position="241"/>
    </location>
</feature>
<keyword evidence="1" id="KW-0472">Membrane</keyword>
<accession>A0AAD3T296</accession>
<protein>
    <submittedName>
        <fullName evidence="2">Uncharacterized protein</fullName>
    </submittedName>
</protein>
<proteinExistence type="predicted"/>
<dbReference type="EMBL" id="BSYO01000023">
    <property type="protein sequence ID" value="GMH21309.1"/>
    <property type="molecule type" value="Genomic_DNA"/>
</dbReference>
<gene>
    <name evidence="2" type="ORF">Nepgr_023151</name>
</gene>
<evidence type="ECO:0000256" key="1">
    <source>
        <dbReference type="SAM" id="Phobius"/>
    </source>
</evidence>
<keyword evidence="3" id="KW-1185">Reference proteome</keyword>